<dbReference type="Gene3D" id="3.40.50.720">
    <property type="entry name" value="NAD(P)-binding Rossmann-like Domain"/>
    <property type="match status" value="1"/>
</dbReference>
<feature type="domain" description="Thioester reductase (TE)" evidence="1">
    <location>
        <begin position="32"/>
        <end position="259"/>
    </location>
</feature>
<accession>A0A540X250</accession>
<dbReference type="GO" id="GO:0004029">
    <property type="term" value="F:aldehyde dehydrogenase (NAD+) activity"/>
    <property type="evidence" value="ECO:0007669"/>
    <property type="project" value="TreeGrafter"/>
</dbReference>
<dbReference type="EMBL" id="VIFM01000059">
    <property type="protein sequence ID" value="TQF14754.1"/>
    <property type="molecule type" value="Genomic_DNA"/>
</dbReference>
<dbReference type="AlphaFoldDB" id="A0A540X250"/>
<dbReference type="PANTHER" id="PTHR48079:SF6">
    <property type="entry name" value="NAD(P)-BINDING DOMAIN-CONTAINING PROTEIN-RELATED"/>
    <property type="match status" value="1"/>
</dbReference>
<reference evidence="2 3" key="1">
    <citation type="submission" date="2019-06" db="EMBL/GenBank/DDBJ databases">
        <authorList>
            <person name="Livingstone P."/>
            <person name="Whitworth D."/>
        </authorList>
    </citation>
    <scope>NUCLEOTIDE SEQUENCE [LARGE SCALE GENOMIC DNA]</scope>
    <source>
        <strain evidence="2 3">AM401</strain>
    </source>
</reference>
<evidence type="ECO:0000313" key="3">
    <source>
        <dbReference type="Proteomes" id="UP000315369"/>
    </source>
</evidence>
<organism evidence="2 3">
    <name type="scientific">Myxococcus llanfairpwllgwyngyllgogerychwyrndrobwllllantysiliogogogochensis</name>
    <dbReference type="NCBI Taxonomy" id="2590453"/>
    <lineage>
        <taxon>Bacteria</taxon>
        <taxon>Pseudomonadati</taxon>
        <taxon>Myxococcota</taxon>
        <taxon>Myxococcia</taxon>
        <taxon>Myxococcales</taxon>
        <taxon>Cystobacterineae</taxon>
        <taxon>Myxococcaceae</taxon>
        <taxon>Myxococcus</taxon>
    </lineage>
</organism>
<dbReference type="Pfam" id="PF07993">
    <property type="entry name" value="NAD_binding_4"/>
    <property type="match status" value="1"/>
</dbReference>
<dbReference type="Proteomes" id="UP000315369">
    <property type="component" value="Unassembled WGS sequence"/>
</dbReference>
<dbReference type="SUPFAM" id="SSF51735">
    <property type="entry name" value="NAD(P)-binding Rossmann-fold domains"/>
    <property type="match status" value="1"/>
</dbReference>
<evidence type="ECO:0000259" key="1">
    <source>
        <dbReference type="Pfam" id="PF07993"/>
    </source>
</evidence>
<proteinExistence type="predicted"/>
<dbReference type="PANTHER" id="PTHR48079">
    <property type="entry name" value="PROTEIN YEEZ"/>
    <property type="match status" value="1"/>
</dbReference>
<comment type="caution">
    <text evidence="2">The sequence shown here is derived from an EMBL/GenBank/DDBJ whole genome shotgun (WGS) entry which is preliminary data.</text>
</comment>
<dbReference type="InterPro" id="IPR051783">
    <property type="entry name" value="NAD(P)-dependent_oxidoreduct"/>
</dbReference>
<evidence type="ECO:0000313" key="2">
    <source>
        <dbReference type="EMBL" id="TQF14754.1"/>
    </source>
</evidence>
<dbReference type="GO" id="GO:0005737">
    <property type="term" value="C:cytoplasm"/>
    <property type="evidence" value="ECO:0007669"/>
    <property type="project" value="TreeGrafter"/>
</dbReference>
<sequence>MGRVGSTPEYVDWSRYIEVIMNATSPDALVIGSTGLIGRWLVPELTRRGQRVALLSRNARARAQEYRDWVAGLGGAPEQLVFLEGDLDAPRLGLSAEDEAVLQGARDVFHLGARFAWNLSADAARRTNVEGTRAVVELASRLPALRRLVLVGGYRIGPRLDASGEVVPAPTLGFTGSGAYEASKALAHRVALETAAQLGVPVTTVHPSSVIGDSRTGATVQSLGLGDTLQRVHAGTMPVLLGTPETFVPVVAVDTLARFLAGVAELPETQGQEYTLLDPSTPPLHQLVRWAAERSGRRAPRFALPVSWVRWLPERLLGAATESLDFLDTARYPVEPALALARRMGVELPPVATVLDRWFDFLRATDFAPDVSRARTASVRPA</sequence>
<dbReference type="InterPro" id="IPR013120">
    <property type="entry name" value="FAR_NAD-bd"/>
</dbReference>
<dbReference type="OrthoDB" id="9801785at2"/>
<dbReference type="InterPro" id="IPR036291">
    <property type="entry name" value="NAD(P)-bd_dom_sf"/>
</dbReference>
<keyword evidence="3" id="KW-1185">Reference proteome</keyword>
<name>A0A540X250_9BACT</name>
<gene>
    <name evidence="2" type="ORF">FJV41_16955</name>
</gene>
<protein>
    <submittedName>
        <fullName evidence="2">NAD-dependent epimerase/dehydratase family protein</fullName>
    </submittedName>
</protein>